<dbReference type="OMA" id="NMAIMAL"/>
<dbReference type="EMBL" id="KQ971321">
    <property type="protein sequence ID" value="EFA00623.2"/>
    <property type="molecule type" value="Genomic_DNA"/>
</dbReference>
<evidence type="ECO:0000313" key="4">
    <source>
        <dbReference type="Proteomes" id="UP000007266"/>
    </source>
</evidence>
<dbReference type="OrthoDB" id="9518664at2759"/>
<reference evidence="3 4" key="1">
    <citation type="journal article" date="2008" name="Nature">
        <title>The genome of the model beetle and pest Tribolium castaneum.</title>
        <authorList>
            <consortium name="Tribolium Genome Sequencing Consortium"/>
            <person name="Richards S."/>
            <person name="Gibbs R.A."/>
            <person name="Weinstock G.M."/>
            <person name="Brown S.J."/>
            <person name="Denell R."/>
            <person name="Beeman R.W."/>
            <person name="Gibbs R."/>
            <person name="Beeman R.W."/>
            <person name="Brown S.J."/>
            <person name="Bucher G."/>
            <person name="Friedrich M."/>
            <person name="Grimmelikhuijzen C.J."/>
            <person name="Klingler M."/>
            <person name="Lorenzen M."/>
            <person name="Richards S."/>
            <person name="Roth S."/>
            <person name="Schroder R."/>
            <person name="Tautz D."/>
            <person name="Zdobnov E.M."/>
            <person name="Muzny D."/>
            <person name="Gibbs R.A."/>
            <person name="Weinstock G.M."/>
            <person name="Attaway T."/>
            <person name="Bell S."/>
            <person name="Buhay C.J."/>
            <person name="Chandrabose M.N."/>
            <person name="Chavez D."/>
            <person name="Clerk-Blankenburg K.P."/>
            <person name="Cree A."/>
            <person name="Dao M."/>
            <person name="Davis C."/>
            <person name="Chacko J."/>
            <person name="Dinh H."/>
            <person name="Dugan-Rocha S."/>
            <person name="Fowler G."/>
            <person name="Garner T.T."/>
            <person name="Garnes J."/>
            <person name="Gnirke A."/>
            <person name="Hawes A."/>
            <person name="Hernandez J."/>
            <person name="Hines S."/>
            <person name="Holder M."/>
            <person name="Hume J."/>
            <person name="Jhangiani S.N."/>
            <person name="Joshi V."/>
            <person name="Khan Z.M."/>
            <person name="Jackson L."/>
            <person name="Kovar C."/>
            <person name="Kowis A."/>
            <person name="Lee S."/>
            <person name="Lewis L.R."/>
            <person name="Margolis J."/>
            <person name="Morgan M."/>
            <person name="Nazareth L.V."/>
            <person name="Nguyen N."/>
            <person name="Okwuonu G."/>
            <person name="Parker D."/>
            <person name="Richards S."/>
            <person name="Ruiz S.J."/>
            <person name="Santibanez J."/>
            <person name="Savard J."/>
            <person name="Scherer S.E."/>
            <person name="Schneider B."/>
            <person name="Sodergren E."/>
            <person name="Tautz D."/>
            <person name="Vattahil S."/>
            <person name="Villasana D."/>
            <person name="White C.S."/>
            <person name="Wright R."/>
            <person name="Park Y."/>
            <person name="Beeman R.W."/>
            <person name="Lord J."/>
            <person name="Oppert B."/>
            <person name="Lorenzen M."/>
            <person name="Brown S."/>
            <person name="Wang L."/>
            <person name="Savard J."/>
            <person name="Tautz D."/>
            <person name="Richards S."/>
            <person name="Weinstock G."/>
            <person name="Gibbs R.A."/>
            <person name="Liu Y."/>
            <person name="Worley K."/>
            <person name="Weinstock G."/>
            <person name="Elsik C.G."/>
            <person name="Reese J.T."/>
            <person name="Elhaik E."/>
            <person name="Landan G."/>
            <person name="Graur D."/>
            <person name="Arensburger P."/>
            <person name="Atkinson P."/>
            <person name="Beeman R.W."/>
            <person name="Beidler J."/>
            <person name="Brown S.J."/>
            <person name="Demuth J.P."/>
            <person name="Drury D.W."/>
            <person name="Du Y.Z."/>
            <person name="Fujiwara H."/>
            <person name="Lorenzen M."/>
            <person name="Maselli V."/>
            <person name="Osanai M."/>
            <person name="Park Y."/>
            <person name="Robertson H.M."/>
            <person name="Tu Z."/>
            <person name="Wang J.J."/>
            <person name="Wang S."/>
            <person name="Richards S."/>
            <person name="Song H."/>
            <person name="Zhang L."/>
            <person name="Sodergren E."/>
            <person name="Werner D."/>
            <person name="Stanke M."/>
            <person name="Morgenstern B."/>
            <person name="Solovyev V."/>
            <person name="Kosarev P."/>
            <person name="Brown G."/>
            <person name="Chen H.C."/>
            <person name="Ermolaeva O."/>
            <person name="Hlavina W."/>
            <person name="Kapustin Y."/>
            <person name="Kiryutin B."/>
            <person name="Kitts P."/>
            <person name="Maglott D."/>
            <person name="Pruitt K."/>
            <person name="Sapojnikov V."/>
            <person name="Souvorov A."/>
            <person name="Mackey A.J."/>
            <person name="Waterhouse R.M."/>
            <person name="Wyder S."/>
            <person name="Zdobnov E.M."/>
            <person name="Zdobnov E.M."/>
            <person name="Wyder S."/>
            <person name="Kriventseva E.V."/>
            <person name="Kadowaki T."/>
            <person name="Bork P."/>
            <person name="Aranda M."/>
            <person name="Bao R."/>
            <person name="Beermann A."/>
            <person name="Berns N."/>
            <person name="Bolognesi R."/>
            <person name="Bonneton F."/>
            <person name="Bopp D."/>
            <person name="Brown S.J."/>
            <person name="Bucher G."/>
            <person name="Butts T."/>
            <person name="Chaumot A."/>
            <person name="Denell R.E."/>
            <person name="Ferrier D.E."/>
            <person name="Friedrich M."/>
            <person name="Gordon C.M."/>
            <person name="Jindra M."/>
            <person name="Klingler M."/>
            <person name="Lan Q."/>
            <person name="Lattorff H.M."/>
            <person name="Laudet V."/>
            <person name="von Levetsow C."/>
            <person name="Liu Z."/>
            <person name="Lutz R."/>
            <person name="Lynch J.A."/>
            <person name="da Fonseca R.N."/>
            <person name="Posnien N."/>
            <person name="Reuter R."/>
            <person name="Roth S."/>
            <person name="Savard J."/>
            <person name="Schinko J.B."/>
            <person name="Schmitt C."/>
            <person name="Schoppmeier M."/>
            <person name="Schroder R."/>
            <person name="Shippy T.D."/>
            <person name="Simonnet F."/>
            <person name="Marques-Souza H."/>
            <person name="Tautz D."/>
            <person name="Tomoyasu Y."/>
            <person name="Trauner J."/>
            <person name="Van der Zee M."/>
            <person name="Vervoort M."/>
            <person name="Wittkopp N."/>
            <person name="Wimmer E.A."/>
            <person name="Yang X."/>
            <person name="Jones A.K."/>
            <person name="Sattelle D.B."/>
            <person name="Ebert P.R."/>
            <person name="Nelson D."/>
            <person name="Scott J.G."/>
            <person name="Beeman R.W."/>
            <person name="Muthukrishnan S."/>
            <person name="Kramer K.J."/>
            <person name="Arakane Y."/>
            <person name="Beeman R.W."/>
            <person name="Zhu Q."/>
            <person name="Hogenkamp D."/>
            <person name="Dixit R."/>
            <person name="Oppert B."/>
            <person name="Jiang H."/>
            <person name="Zou Z."/>
            <person name="Marshall J."/>
            <person name="Elpidina E."/>
            <person name="Vinokurov K."/>
            <person name="Oppert C."/>
            <person name="Zou Z."/>
            <person name="Evans J."/>
            <person name="Lu Z."/>
            <person name="Zhao P."/>
            <person name="Sumathipala N."/>
            <person name="Altincicek B."/>
            <person name="Vilcinskas A."/>
            <person name="Williams M."/>
            <person name="Hultmark D."/>
            <person name="Hetru C."/>
            <person name="Jiang H."/>
            <person name="Grimmelikhuijzen C.J."/>
            <person name="Hauser F."/>
            <person name="Cazzamali G."/>
            <person name="Williamson M."/>
            <person name="Park Y."/>
            <person name="Li B."/>
            <person name="Tanaka Y."/>
            <person name="Predel R."/>
            <person name="Neupert S."/>
            <person name="Schachtner J."/>
            <person name="Verleyen P."/>
            <person name="Raible F."/>
            <person name="Bork P."/>
            <person name="Friedrich M."/>
            <person name="Walden K.K."/>
            <person name="Robertson H.M."/>
            <person name="Angeli S."/>
            <person name="Foret S."/>
            <person name="Bucher G."/>
            <person name="Schuetz S."/>
            <person name="Maleszka R."/>
            <person name="Wimmer E.A."/>
            <person name="Beeman R.W."/>
            <person name="Lorenzen M."/>
            <person name="Tomoyasu Y."/>
            <person name="Miller S.C."/>
            <person name="Grossmann D."/>
            <person name="Bucher G."/>
        </authorList>
    </citation>
    <scope>NUCLEOTIDE SEQUENCE [LARGE SCALE GENOMIC DNA]</scope>
    <source>
        <strain evidence="3 4">Georgia GA2</strain>
    </source>
</reference>
<dbReference type="GO" id="GO:0032982">
    <property type="term" value="C:myosin filament"/>
    <property type="evidence" value="ECO:0000318"/>
    <property type="project" value="GO_Central"/>
</dbReference>
<dbReference type="GO" id="GO:0016460">
    <property type="term" value="C:myosin II complex"/>
    <property type="evidence" value="ECO:0000318"/>
    <property type="project" value="GO_Central"/>
</dbReference>
<name>D6WH27_TRICA</name>
<keyword evidence="1" id="KW-0175">Coiled coil</keyword>
<feature type="compositionally biased region" description="Polar residues" evidence="2">
    <location>
        <begin position="1"/>
        <end position="14"/>
    </location>
</feature>
<feature type="coiled-coil region" evidence="1">
    <location>
        <begin position="801"/>
        <end position="911"/>
    </location>
</feature>
<dbReference type="STRING" id="7070.D6WH27"/>
<reference evidence="3 4" key="2">
    <citation type="journal article" date="2010" name="Nucleic Acids Res.">
        <title>BeetleBase in 2010: revisions to provide comprehensive genomic information for Tribolium castaneum.</title>
        <authorList>
            <person name="Kim H.S."/>
            <person name="Murphy T."/>
            <person name="Xia J."/>
            <person name="Caragea D."/>
            <person name="Park Y."/>
            <person name="Beeman R.W."/>
            <person name="Lorenzen M.D."/>
            <person name="Butcher S."/>
            <person name="Manak J.R."/>
            <person name="Brown S.J."/>
        </authorList>
    </citation>
    <scope>GENOME REANNOTATION</scope>
    <source>
        <strain evidence="3 4">Georgia GA2</strain>
    </source>
</reference>
<sequence length="970" mass="113862">MSVFQDNSLNVDNPQSREEDEELEEQRRRQEELADLLADGIHAFNYDDSTMNSSVTSVEANEPNYQGSLRNKSEFKYEGSGKSFLNDVTDSTIEQCYKDASQQEQLKILYDVRVREINRLQKDFEKYKEEKAKEIGVLKNKSTLAEAEIRHLQISLSNSESLLVEKNEIINKLKEDLALKESNIDNFKKILEEQNLEICTYKSMVNELQLKLADNNPFSTGTRKSNSEELQKAHQDQIISLETLYQEQSKKAQILEKEKTRLEEDLKKLMKSKTEVEEENNMAIMALSKKLQSAQQQCKDLFVLGEAIKKESDHFKERMQQMEANKFDMADVFQTKKMDKETMVVHMEKLKRMLLDKDIEINTLKAKLKFYDSDLSELFEYRQILSKMYSCEVKPCSDSEHEELIIFMQRQLQSYQQAVEDRNNQIMNLNSVNKELQEKIEEMIQQTRSDIQSLSQKYSLPQLETMSNELKNAEVTINSLKQQLLENEQTHKCVQEELKRAEEDKQKLLAQLDEFRKITDENDKVKTQIQKICLKLGLSETDLLESDVDVHEVNSVKSKYGQVHEQLQHILAHLEATSPRRTNFGIIHKMKKDVQNFLNSFHVDKLEAKQIREKLELWDNMLSDFIESFTHGVKNSELKDTVDDLTNAKTMLEGEKFALDYELRRCTNEIAEMKKEIAALTENRNNLLKESVDNGHTIQKLKDEILNYKKCIKVMEQNKLEIEKQLENTQKQLNDAKQETIDLQKTVNGVNEDVVRKKLFKELSDVESGLEQDKRNSDIVTSDVFQKCLQAQLLKTELLLRDRLQEENSKKMEKIEEEYKKVIQQRSDLYHKEKEKWKIQEANYRKQFAAVLEECGRKMETLEKENIELAKRLHILIQECKTYKSSNIAVLDKYNKLATNHKKAFEDLNKRWASLLEAYMYNATKIEKQTNKNVKNVLKKMVLNDREIQLIENIYKEKMKKIVAERHSKS</sequence>
<evidence type="ECO:0000256" key="1">
    <source>
        <dbReference type="SAM" id="Coils"/>
    </source>
</evidence>
<dbReference type="HOGENOM" id="CLU_306825_0_0_1"/>
<dbReference type="KEGG" id="tca:663724"/>
<feature type="region of interest" description="Disordered" evidence="2">
    <location>
        <begin position="1"/>
        <end position="30"/>
    </location>
</feature>
<feature type="coiled-coil region" evidence="1">
    <location>
        <begin position="156"/>
        <end position="197"/>
    </location>
</feature>
<dbReference type="GO" id="GO:0051015">
    <property type="term" value="F:actin filament binding"/>
    <property type="evidence" value="ECO:0000318"/>
    <property type="project" value="GO_Central"/>
</dbReference>
<feature type="coiled-coil region" evidence="1">
    <location>
        <begin position="412"/>
        <end position="518"/>
    </location>
</feature>
<evidence type="ECO:0000256" key="2">
    <source>
        <dbReference type="SAM" id="MobiDB-lite"/>
    </source>
</evidence>
<keyword evidence="4" id="KW-1185">Reference proteome</keyword>
<organism evidence="3 4">
    <name type="scientific">Tribolium castaneum</name>
    <name type="common">Red flour beetle</name>
    <dbReference type="NCBI Taxonomy" id="7070"/>
    <lineage>
        <taxon>Eukaryota</taxon>
        <taxon>Metazoa</taxon>
        <taxon>Ecdysozoa</taxon>
        <taxon>Arthropoda</taxon>
        <taxon>Hexapoda</taxon>
        <taxon>Insecta</taxon>
        <taxon>Pterygota</taxon>
        <taxon>Neoptera</taxon>
        <taxon>Endopterygota</taxon>
        <taxon>Coleoptera</taxon>
        <taxon>Polyphaga</taxon>
        <taxon>Cucujiformia</taxon>
        <taxon>Tenebrionidae</taxon>
        <taxon>Tenebrionidae incertae sedis</taxon>
        <taxon>Tribolium</taxon>
    </lineage>
</organism>
<dbReference type="Proteomes" id="UP000007266">
    <property type="component" value="Linkage group 3"/>
</dbReference>
<gene>
    <name evidence="3" type="primary">AUGUSTUS-3.0.2_03499</name>
    <name evidence="3" type="ORF">TcasGA2_TC003499</name>
</gene>
<dbReference type="Gene3D" id="1.10.287.1490">
    <property type="match status" value="1"/>
</dbReference>
<dbReference type="AlphaFoldDB" id="D6WH27"/>
<proteinExistence type="predicted"/>
<dbReference type="GO" id="GO:0005737">
    <property type="term" value="C:cytoplasm"/>
    <property type="evidence" value="ECO:0000318"/>
    <property type="project" value="GO_Central"/>
</dbReference>
<protein>
    <submittedName>
        <fullName evidence="3">Uncharacterized protein</fullName>
    </submittedName>
</protein>
<feature type="coiled-coil region" evidence="1">
    <location>
        <begin position="635"/>
        <end position="746"/>
    </location>
</feature>
<evidence type="ECO:0000313" key="3">
    <source>
        <dbReference type="EMBL" id="EFA00623.2"/>
    </source>
</evidence>
<dbReference type="InParanoid" id="D6WH27"/>
<feature type="coiled-coil region" evidence="1">
    <location>
        <begin position="238"/>
        <end position="279"/>
    </location>
</feature>
<accession>D6WH27</accession>